<accession>A0A430RHX3</accession>
<feature type="domain" description="YgjP-like metallopeptidase" evidence="1">
    <location>
        <begin position="20"/>
        <end position="100"/>
    </location>
</feature>
<gene>
    <name evidence="4" type="ORF">CSW29_13235</name>
    <name evidence="3" type="ORF">CSW37_11625</name>
    <name evidence="2" type="ORF">CSW47_00535</name>
</gene>
<dbReference type="InterPro" id="IPR053136">
    <property type="entry name" value="UTP_pyrophosphatase-like"/>
</dbReference>
<dbReference type="EMBL" id="PELP01000011">
    <property type="protein sequence ID" value="RTH07991.1"/>
    <property type="molecule type" value="Genomic_DNA"/>
</dbReference>
<evidence type="ECO:0000313" key="3">
    <source>
        <dbReference type="EMBL" id="RTH32551.1"/>
    </source>
</evidence>
<evidence type="ECO:0000313" key="4">
    <source>
        <dbReference type="EMBL" id="RTH96371.1"/>
    </source>
</evidence>
<name>A0A430RHX3_THESC</name>
<evidence type="ECO:0000313" key="6">
    <source>
        <dbReference type="Proteomes" id="UP000288051"/>
    </source>
</evidence>
<dbReference type="EMBL" id="PEMH01000403">
    <property type="protein sequence ID" value="RTH96371.1"/>
    <property type="molecule type" value="Genomic_DNA"/>
</dbReference>
<sequence length="117" mass="13557">MKKAATPKWQPLEQTVPVDVFRTEVEAWAKRLGVSPREIHIRPMKRKWASCSSRGRLTFSTELLNQPAEFRREVIVHELLHLKIPNHGRLFKALLKAYLELGKDPEVEPSPREAKPL</sequence>
<dbReference type="GeneID" id="93865885"/>
<dbReference type="AlphaFoldDB" id="A0A430RHX3"/>
<dbReference type="InterPro" id="IPR002725">
    <property type="entry name" value="YgjP-like_metallopeptidase"/>
</dbReference>
<evidence type="ECO:0000313" key="2">
    <source>
        <dbReference type="EMBL" id="RTH07991.1"/>
    </source>
</evidence>
<organism evidence="2 5">
    <name type="scientific">Thermus scotoductus</name>
    <dbReference type="NCBI Taxonomy" id="37636"/>
    <lineage>
        <taxon>Bacteria</taxon>
        <taxon>Thermotogati</taxon>
        <taxon>Deinococcota</taxon>
        <taxon>Deinococci</taxon>
        <taxon>Thermales</taxon>
        <taxon>Thermaceae</taxon>
        <taxon>Thermus</taxon>
    </lineage>
</organism>
<protein>
    <submittedName>
        <fullName evidence="2">DUF45 domain-containing protein</fullName>
    </submittedName>
</protein>
<dbReference type="EMBL" id="PELZ01000444">
    <property type="protein sequence ID" value="RTH32551.1"/>
    <property type="molecule type" value="Genomic_DNA"/>
</dbReference>
<dbReference type="Proteomes" id="UP000288051">
    <property type="component" value="Unassembled WGS sequence"/>
</dbReference>
<reference evidence="5 6" key="1">
    <citation type="journal article" date="2019" name="Extremophiles">
        <title>Biogeography of thermophiles and predominance of Thermus scotoductus in domestic water heaters.</title>
        <authorList>
            <person name="Wilpiszeski R.L."/>
            <person name="Zhang Z."/>
            <person name="House C.H."/>
        </authorList>
    </citation>
    <scope>NUCLEOTIDE SEQUENCE [LARGE SCALE GENOMIC DNA]</scope>
    <source>
        <strain evidence="4 7">16_S16</strain>
        <strain evidence="3 6">24_S24</strain>
        <strain evidence="2 5">34_S34</strain>
    </source>
</reference>
<evidence type="ECO:0000313" key="7">
    <source>
        <dbReference type="Proteomes" id="UP000288347"/>
    </source>
</evidence>
<evidence type="ECO:0000259" key="1">
    <source>
        <dbReference type="Pfam" id="PF01863"/>
    </source>
</evidence>
<dbReference type="PANTHER" id="PTHR30399:SF1">
    <property type="entry name" value="UTP PYROPHOSPHATASE"/>
    <property type="match status" value="1"/>
</dbReference>
<dbReference type="PANTHER" id="PTHR30399">
    <property type="entry name" value="UNCHARACTERIZED PROTEIN YGJP"/>
    <property type="match status" value="1"/>
</dbReference>
<dbReference type="Pfam" id="PF01863">
    <property type="entry name" value="YgjP-like"/>
    <property type="match status" value="1"/>
</dbReference>
<evidence type="ECO:0000313" key="5">
    <source>
        <dbReference type="Proteomes" id="UP000286734"/>
    </source>
</evidence>
<comment type="caution">
    <text evidence="2">The sequence shown here is derived from an EMBL/GenBank/DDBJ whole genome shotgun (WGS) entry which is preliminary data.</text>
</comment>
<proteinExistence type="predicted"/>
<dbReference type="RefSeq" id="WP_019550033.1">
    <property type="nucleotide sequence ID" value="NZ_PELP01000011.1"/>
</dbReference>
<dbReference type="Proteomes" id="UP000288347">
    <property type="component" value="Unassembled WGS sequence"/>
</dbReference>
<dbReference type="CDD" id="cd07344">
    <property type="entry name" value="M48_yhfN_like"/>
    <property type="match status" value="1"/>
</dbReference>
<dbReference type="Proteomes" id="UP000286734">
    <property type="component" value="Unassembled WGS sequence"/>
</dbReference>
<dbReference type="Gene3D" id="3.30.2010.10">
    <property type="entry name" value="Metalloproteases ('zincins'), catalytic domain"/>
    <property type="match status" value="1"/>
</dbReference>